<dbReference type="Proteomes" id="UP000319516">
    <property type="component" value="Unassembled WGS sequence"/>
</dbReference>
<feature type="compositionally biased region" description="Polar residues" evidence="1">
    <location>
        <begin position="1"/>
        <end position="14"/>
    </location>
</feature>
<feature type="transmembrane region" description="Helical" evidence="2">
    <location>
        <begin position="28"/>
        <end position="47"/>
    </location>
</feature>
<keyword evidence="2" id="KW-0472">Membrane</keyword>
<organism evidence="3 4">
    <name type="scientific">Ornithinicoccus hortensis</name>
    <dbReference type="NCBI Taxonomy" id="82346"/>
    <lineage>
        <taxon>Bacteria</taxon>
        <taxon>Bacillati</taxon>
        <taxon>Actinomycetota</taxon>
        <taxon>Actinomycetes</taxon>
        <taxon>Micrococcales</taxon>
        <taxon>Intrasporangiaceae</taxon>
        <taxon>Ornithinicoccus</taxon>
    </lineage>
</organism>
<protein>
    <submittedName>
        <fullName evidence="3">DUF3099 family protein</fullName>
    </submittedName>
</protein>
<gene>
    <name evidence="3" type="ORF">FB467_2260</name>
</gene>
<evidence type="ECO:0000313" key="3">
    <source>
        <dbReference type="EMBL" id="TQL51125.1"/>
    </source>
</evidence>
<comment type="caution">
    <text evidence="3">The sequence shown here is derived from an EMBL/GenBank/DDBJ whole genome shotgun (WGS) entry which is preliminary data.</text>
</comment>
<reference evidence="3 4" key="1">
    <citation type="submission" date="2019-06" db="EMBL/GenBank/DDBJ databases">
        <title>Sequencing the genomes of 1000 actinobacteria strains.</title>
        <authorList>
            <person name="Klenk H.-P."/>
        </authorList>
    </citation>
    <scope>NUCLEOTIDE SEQUENCE [LARGE SCALE GENOMIC DNA]</scope>
    <source>
        <strain evidence="3 4">DSM 12335</strain>
    </source>
</reference>
<dbReference type="InterPro" id="IPR021449">
    <property type="entry name" value="DUF3099"/>
</dbReference>
<dbReference type="Pfam" id="PF11298">
    <property type="entry name" value="DUF3099"/>
    <property type="match status" value="1"/>
</dbReference>
<keyword evidence="4" id="KW-1185">Reference proteome</keyword>
<evidence type="ECO:0000313" key="4">
    <source>
        <dbReference type="Proteomes" id="UP000319516"/>
    </source>
</evidence>
<evidence type="ECO:0000256" key="1">
    <source>
        <dbReference type="SAM" id="MobiDB-lite"/>
    </source>
</evidence>
<dbReference type="OrthoDB" id="4868138at2"/>
<evidence type="ECO:0000256" key="2">
    <source>
        <dbReference type="SAM" id="Phobius"/>
    </source>
</evidence>
<accession>A0A542YSP7</accession>
<name>A0A542YSP7_9MICO</name>
<sequence>MRRSHTPQSVTSVAASPAEDRRKRMRTYLIAMAFRTVCFPLAVWALVSGWAVVGWTLGLVAVVMPSFAVMLANAVDQRRRPAGTVQSPNQALPPAP</sequence>
<keyword evidence="2" id="KW-0812">Transmembrane</keyword>
<keyword evidence="2" id="KW-1133">Transmembrane helix</keyword>
<proteinExistence type="predicted"/>
<dbReference type="EMBL" id="VFOP01000001">
    <property type="protein sequence ID" value="TQL51125.1"/>
    <property type="molecule type" value="Genomic_DNA"/>
</dbReference>
<dbReference type="AlphaFoldDB" id="A0A542YSP7"/>
<feature type="region of interest" description="Disordered" evidence="1">
    <location>
        <begin position="1"/>
        <end position="20"/>
    </location>
</feature>
<dbReference type="RefSeq" id="WP_141785167.1">
    <property type="nucleotide sequence ID" value="NZ_BAAAIK010000007.1"/>
</dbReference>
<feature type="transmembrane region" description="Helical" evidence="2">
    <location>
        <begin position="53"/>
        <end position="72"/>
    </location>
</feature>